<dbReference type="EMBL" id="KZ613783">
    <property type="protein sequence ID" value="PMD62559.1"/>
    <property type="molecule type" value="Genomic_DNA"/>
</dbReference>
<protein>
    <submittedName>
        <fullName evidence="1">Uncharacterized protein</fullName>
    </submittedName>
</protein>
<dbReference type="Proteomes" id="UP000235371">
    <property type="component" value="Unassembled WGS sequence"/>
</dbReference>
<dbReference type="RefSeq" id="XP_024739463.1">
    <property type="nucleotide sequence ID" value="XM_024888403.1"/>
</dbReference>
<gene>
    <name evidence="1" type="ORF">K444DRAFT_717339</name>
</gene>
<proteinExistence type="predicted"/>
<name>A0A2J6THQ8_9HELO</name>
<keyword evidence="2" id="KW-1185">Reference proteome</keyword>
<organism evidence="1 2">
    <name type="scientific">Hyaloscypha bicolor E</name>
    <dbReference type="NCBI Taxonomy" id="1095630"/>
    <lineage>
        <taxon>Eukaryota</taxon>
        <taxon>Fungi</taxon>
        <taxon>Dikarya</taxon>
        <taxon>Ascomycota</taxon>
        <taxon>Pezizomycotina</taxon>
        <taxon>Leotiomycetes</taxon>
        <taxon>Helotiales</taxon>
        <taxon>Hyaloscyphaceae</taxon>
        <taxon>Hyaloscypha</taxon>
        <taxon>Hyaloscypha bicolor</taxon>
    </lineage>
</organism>
<dbReference type="AlphaFoldDB" id="A0A2J6THQ8"/>
<accession>A0A2J6THQ8</accession>
<evidence type="ECO:0000313" key="1">
    <source>
        <dbReference type="EMBL" id="PMD62559.1"/>
    </source>
</evidence>
<evidence type="ECO:0000313" key="2">
    <source>
        <dbReference type="Proteomes" id="UP000235371"/>
    </source>
</evidence>
<sequence>MALSRKCTFLLAHIEQASSFLAISVRNLLNTAFYLKGIKELVISIVSLFLKSNIIVNTTSEFNSDFLV</sequence>
<dbReference type="InParanoid" id="A0A2J6THQ8"/>
<dbReference type="GeneID" id="36596479"/>
<reference evidence="1 2" key="1">
    <citation type="submission" date="2016-04" db="EMBL/GenBank/DDBJ databases">
        <title>A degradative enzymes factory behind the ericoid mycorrhizal symbiosis.</title>
        <authorList>
            <consortium name="DOE Joint Genome Institute"/>
            <person name="Martino E."/>
            <person name="Morin E."/>
            <person name="Grelet G."/>
            <person name="Kuo A."/>
            <person name="Kohler A."/>
            <person name="Daghino S."/>
            <person name="Barry K."/>
            <person name="Choi C."/>
            <person name="Cichocki N."/>
            <person name="Clum A."/>
            <person name="Copeland A."/>
            <person name="Hainaut M."/>
            <person name="Haridas S."/>
            <person name="Labutti K."/>
            <person name="Lindquist E."/>
            <person name="Lipzen A."/>
            <person name="Khouja H.-R."/>
            <person name="Murat C."/>
            <person name="Ohm R."/>
            <person name="Olson A."/>
            <person name="Spatafora J."/>
            <person name="Veneault-Fourrey C."/>
            <person name="Henrissat B."/>
            <person name="Grigoriev I."/>
            <person name="Martin F."/>
            <person name="Perotto S."/>
        </authorList>
    </citation>
    <scope>NUCLEOTIDE SEQUENCE [LARGE SCALE GENOMIC DNA]</scope>
    <source>
        <strain evidence="1 2">E</strain>
    </source>
</reference>